<dbReference type="Pfam" id="PF01551">
    <property type="entry name" value="Peptidase_M23"/>
    <property type="match status" value="1"/>
</dbReference>
<dbReference type="SMART" id="SM00257">
    <property type="entry name" value="LysM"/>
    <property type="match status" value="1"/>
</dbReference>
<dbReference type="InterPro" id="IPR018392">
    <property type="entry name" value="LysM"/>
</dbReference>
<evidence type="ECO:0000256" key="2">
    <source>
        <dbReference type="SAM" id="MobiDB-lite"/>
    </source>
</evidence>
<proteinExistence type="inferred from homology"/>
<evidence type="ECO:0000313" key="4">
    <source>
        <dbReference type="EMBL" id="UTW14412.1"/>
    </source>
</evidence>
<dbReference type="CDD" id="cd12797">
    <property type="entry name" value="M23_peptidase"/>
    <property type="match status" value="1"/>
</dbReference>
<dbReference type="InterPro" id="IPR016047">
    <property type="entry name" value="M23ase_b-sheet_dom"/>
</dbReference>
<dbReference type="PROSITE" id="PS51782">
    <property type="entry name" value="LYSM"/>
    <property type="match status" value="1"/>
</dbReference>
<feature type="region of interest" description="Disordered" evidence="2">
    <location>
        <begin position="119"/>
        <end position="148"/>
    </location>
</feature>
<dbReference type="Proteomes" id="UP001058461">
    <property type="component" value="Chromosome"/>
</dbReference>
<keyword evidence="5" id="KW-1185">Reference proteome</keyword>
<reference evidence="4" key="1">
    <citation type="submission" date="2021-04" db="EMBL/GenBank/DDBJ databases">
        <title>Oceanospirillales bacteria with DddD are important DMSP degraders in coastal seawater.</title>
        <authorList>
            <person name="Liu J."/>
        </authorList>
    </citation>
    <scope>NUCLEOTIDE SEQUENCE</scope>
    <source>
        <strain evidence="4">D13-1</strain>
    </source>
</reference>
<accession>A0ABY5HPL0</accession>
<dbReference type="EMBL" id="CP073347">
    <property type="protein sequence ID" value="UTW14412.1"/>
    <property type="molecule type" value="Genomic_DNA"/>
</dbReference>
<evidence type="ECO:0000259" key="3">
    <source>
        <dbReference type="PROSITE" id="PS51782"/>
    </source>
</evidence>
<dbReference type="SUPFAM" id="SSF51261">
    <property type="entry name" value="Duplicated hybrid motif"/>
    <property type="match status" value="1"/>
</dbReference>
<dbReference type="PROSITE" id="PS51257">
    <property type="entry name" value="PROKAR_LIPOPROTEIN"/>
    <property type="match status" value="1"/>
</dbReference>
<dbReference type="InterPro" id="IPR050570">
    <property type="entry name" value="Cell_wall_metabolism_enzyme"/>
</dbReference>
<protein>
    <submittedName>
        <fullName evidence="4">Peptidoglycan DD-metalloendopeptidase family protein</fullName>
    </submittedName>
</protein>
<name>A0ABY5HPL0_9GAMM</name>
<dbReference type="Gene3D" id="2.70.70.10">
    <property type="entry name" value="Glucose Permease (Domain IIA)"/>
    <property type="match status" value="1"/>
</dbReference>
<evidence type="ECO:0000256" key="1">
    <source>
        <dbReference type="ARBA" id="ARBA00038420"/>
    </source>
</evidence>
<dbReference type="InterPro" id="IPR011055">
    <property type="entry name" value="Dup_hybrid_motif"/>
</dbReference>
<feature type="domain" description="LysM" evidence="3">
    <location>
        <begin position="45"/>
        <end position="89"/>
    </location>
</feature>
<evidence type="ECO:0000313" key="5">
    <source>
        <dbReference type="Proteomes" id="UP001058461"/>
    </source>
</evidence>
<dbReference type="CDD" id="cd00118">
    <property type="entry name" value="LysM"/>
    <property type="match status" value="1"/>
</dbReference>
<gene>
    <name evidence="4" type="ORF">KDW95_13305</name>
</gene>
<organism evidence="4 5">
    <name type="scientific">Marinobacterium rhizophilum</name>
    <dbReference type="NCBI Taxonomy" id="420402"/>
    <lineage>
        <taxon>Bacteria</taxon>
        <taxon>Pseudomonadati</taxon>
        <taxon>Pseudomonadota</taxon>
        <taxon>Gammaproteobacteria</taxon>
        <taxon>Oceanospirillales</taxon>
        <taxon>Oceanospirillaceae</taxon>
        <taxon>Marinobacterium</taxon>
    </lineage>
</organism>
<comment type="similarity">
    <text evidence="1">Belongs to the E.coli NlpD/Haemophilus LppB family.</text>
</comment>
<dbReference type="InterPro" id="IPR036779">
    <property type="entry name" value="LysM_dom_sf"/>
</dbReference>
<dbReference type="PANTHER" id="PTHR21666">
    <property type="entry name" value="PEPTIDASE-RELATED"/>
    <property type="match status" value="1"/>
</dbReference>
<dbReference type="PANTHER" id="PTHR21666:SF263">
    <property type="entry name" value="MUREIN HYDROLASE ACTIVATOR NLPD"/>
    <property type="match status" value="1"/>
</dbReference>
<dbReference type="Pfam" id="PF01476">
    <property type="entry name" value="LysM"/>
    <property type="match status" value="1"/>
</dbReference>
<sequence>MVKRVLVLIVLFGLAACSGGYAPVAERSINSSNGNSNSRPLPESGTYTVRKGDTLYSIAWRYSLDYRELARLNNIDSRYLIYVGQTLRLQTKPTAVTKTSPVRPGLPLVVKPLAGKDVGAGTTAGNSSTAPASVKPPEPTLSVKAPIKPPAVPSDRLTWRWPAQGPLLNGFSSTATKGINIAGKAGDPVVAAGSGRVVYAGDGLRGYGILVIINHNQEFLSAYAHNSRVFVKENDMVNGGDKIAEVGSSGAARDMLHFEIRRDGQPVDPLRYLPKR</sequence>
<dbReference type="Gene3D" id="3.10.350.10">
    <property type="entry name" value="LysM domain"/>
    <property type="match status" value="1"/>
</dbReference>